<dbReference type="PROSITE" id="PS00107">
    <property type="entry name" value="PROTEIN_KINASE_ATP"/>
    <property type="match status" value="1"/>
</dbReference>
<keyword evidence="7 12" id="KW-0547">Nucleotide-binding</keyword>
<feature type="compositionally biased region" description="Basic and acidic residues" evidence="13">
    <location>
        <begin position="668"/>
        <end position="680"/>
    </location>
</feature>
<dbReference type="Gene3D" id="3.30.310.220">
    <property type="entry name" value="Fungal kinase associated-1 domain"/>
    <property type="match status" value="1"/>
</dbReference>
<keyword evidence="9 12" id="KW-0067">ATP-binding</keyword>
<dbReference type="FunFam" id="1.10.510.10:FF:000394">
    <property type="entry name" value="Serine/threonine-protein kinase HSL1"/>
    <property type="match status" value="1"/>
</dbReference>
<evidence type="ECO:0000313" key="16">
    <source>
        <dbReference type="Proteomes" id="UP001306508"/>
    </source>
</evidence>
<organism evidence="15 16">
    <name type="scientific">Arxiozyma heterogenica</name>
    <dbReference type="NCBI Taxonomy" id="278026"/>
    <lineage>
        <taxon>Eukaryota</taxon>
        <taxon>Fungi</taxon>
        <taxon>Dikarya</taxon>
        <taxon>Ascomycota</taxon>
        <taxon>Saccharomycotina</taxon>
        <taxon>Saccharomycetes</taxon>
        <taxon>Saccharomycetales</taxon>
        <taxon>Saccharomycetaceae</taxon>
        <taxon>Arxiozyma</taxon>
    </lineage>
</organism>
<dbReference type="InterPro" id="IPR000719">
    <property type="entry name" value="Prot_kinase_dom"/>
</dbReference>
<feature type="domain" description="Protein kinase" evidence="14">
    <location>
        <begin position="18"/>
        <end position="299"/>
    </location>
</feature>
<dbReference type="PANTHER" id="PTHR24346:SF82">
    <property type="entry name" value="KP78A-RELATED"/>
    <property type="match status" value="1"/>
</dbReference>
<dbReference type="Pfam" id="PF00069">
    <property type="entry name" value="Pkinase"/>
    <property type="match status" value="1"/>
</dbReference>
<comment type="subcellular location">
    <subcellularLocation>
        <location evidence="1">Bud neck</location>
    </subcellularLocation>
</comment>
<dbReference type="InterPro" id="IPR017441">
    <property type="entry name" value="Protein_kinase_ATP_BS"/>
</dbReference>
<evidence type="ECO:0000256" key="8">
    <source>
        <dbReference type="ARBA" id="ARBA00022777"/>
    </source>
</evidence>
<keyword evidence="6" id="KW-0808">Transferase</keyword>
<evidence type="ECO:0000259" key="14">
    <source>
        <dbReference type="PROSITE" id="PS50011"/>
    </source>
</evidence>
<keyword evidence="5" id="KW-0597">Phosphoprotein</keyword>
<evidence type="ECO:0000256" key="6">
    <source>
        <dbReference type="ARBA" id="ARBA00022679"/>
    </source>
</evidence>
<dbReference type="GO" id="GO:0032161">
    <property type="term" value="C:cleavage apparatus septin structure"/>
    <property type="evidence" value="ECO:0007669"/>
    <property type="project" value="UniProtKB-ARBA"/>
</dbReference>
<dbReference type="PROSITE" id="PS50011">
    <property type="entry name" value="PROTEIN_KINASE_DOM"/>
    <property type="match status" value="1"/>
</dbReference>
<evidence type="ECO:0000256" key="7">
    <source>
        <dbReference type="ARBA" id="ARBA00022741"/>
    </source>
</evidence>
<keyword evidence="4" id="KW-0723">Serine/threonine-protein kinase</keyword>
<dbReference type="SUPFAM" id="SSF56112">
    <property type="entry name" value="Protein kinase-like (PK-like)"/>
    <property type="match status" value="1"/>
</dbReference>
<dbReference type="InterPro" id="IPR031850">
    <property type="entry name" value="Fungal_KA1_dom"/>
</dbReference>
<feature type="region of interest" description="Disordered" evidence="13">
    <location>
        <begin position="61"/>
        <end position="80"/>
    </location>
</feature>
<feature type="region of interest" description="Disordered" evidence="13">
    <location>
        <begin position="981"/>
        <end position="1056"/>
    </location>
</feature>
<sequence length="1182" mass="133949">MLSNKAAPTIKGDQIGSWKLGETLGFGSTGKVQLAYNKNLNKHAAIKIISKAIFKSQALTDSSNNNSNNGKESYFAQSSTPDSLPYGIEREIIIMKLLNHPNVLRLYDVWETNSNLYMVLEYAEKGELFNLLVERGPLPENEAIRFFRQIIIGISYCHALGIVHRDLKPENLLLDNKYNIKIADFGMAALETEDKLLETSCGSPHYAAPEIVSGIPYHGFASDVWSCGVILFALLTGRLPFDEEDGNIRNLLLKVQSGRFEMPDNDEISNEAQDLIGKILVVDPKKRISARDILKHPLLQKYPSIKDSKSIRNLPREDTYLHPLAETNSIVDENILQNLIVLWHGRNGDEIKAKLTEPGANAEKTLYALLYRFKMDAEQENLKNEHIRKRQSVTSPSIANNQNSQNNSSFNNRSPNKNMSTPQRRKNRASMISVGSSHKRPISYIKVPSGTSLSSVNLVSSSSANRGKNHSKRLSKMSTSNNESPTPASRNRRLSKIKSDRYSIIVNSNTNNRSQHKNGKKTARNSKRISMLPNMKRGSITTKLLATYTKLSEDDEWEYIEQETKRTSSDFATLIDEIFEHEKYEQLRKEKEELAKKVREAKEREEAERKRQEEEKRLKQLELEAQEKAKADQKRQMEEEIGNLKKELENLKAQENNADFRSVSAPLDSKESNTKNNDDFNIDDILRQRDFSLQTRPVSRLDPGLFFESSEPLSSVSDNAYSSGRVQLRQEDISEKLKTEKMILETIRRSKFLGSTFDINRELRTASTKLQRPPTVQPPVLPSARPPLVDIQENEPLPGNAVAIAPLRSYDDQREVRKISDIKIPQFTRKSRHFSESNKRLSVLSLYSTKQSYTNLADIVKNGDYNAETINKGKNYGYLVNNQEDSEFNFESIIDDENSKESADNKLYEVDELPELSEKKKALKLNLADRYSQKEKTPLSEPEEESEKIELPVLPPLDSKNAGLGIYQEIEEVKKIDVQEEEDNNELTKEKTISSKNNDERVEEKLREENIRDAPKPSSKESTTLTEQDKNEKINVPKQRNSKMTEQKPRQDSQGATNFFRKLSGGISQTNNVKSSNGSGLVTLNTTVSANQLYQGLYNLLRGWATYGIKGLKGNSETRVITGKLSSDNILSLRSTVFRISITGNGKHSRVQIEKKSGSSKAVRRLIGEIENILTKEGVLQK</sequence>
<dbReference type="PROSITE" id="PS00108">
    <property type="entry name" value="PROTEIN_KINASE_ST"/>
    <property type="match status" value="1"/>
</dbReference>
<comment type="caution">
    <text evidence="15">The sequence shown here is derived from an EMBL/GenBank/DDBJ whole genome shotgun (WGS) entry which is preliminary data.</text>
</comment>
<feature type="compositionally biased region" description="Polar residues" evidence="13">
    <location>
        <begin position="476"/>
        <end position="489"/>
    </location>
</feature>
<dbReference type="GO" id="GO:0044879">
    <property type="term" value="P:mitotic morphogenesis checkpoint signaling"/>
    <property type="evidence" value="ECO:0007669"/>
    <property type="project" value="UniProtKB-ARBA"/>
</dbReference>
<evidence type="ECO:0000256" key="10">
    <source>
        <dbReference type="ARBA" id="ARBA00047899"/>
    </source>
</evidence>
<dbReference type="InterPro" id="IPR043024">
    <property type="entry name" value="KA1_sf_fungal"/>
</dbReference>
<proteinExistence type="inferred from homology"/>
<evidence type="ECO:0000256" key="3">
    <source>
        <dbReference type="ARBA" id="ARBA00012513"/>
    </source>
</evidence>
<dbReference type="SMART" id="SM00220">
    <property type="entry name" value="S_TKc"/>
    <property type="match status" value="1"/>
</dbReference>
<feature type="compositionally biased region" description="Low complexity" evidence="13">
    <location>
        <begin position="452"/>
        <end position="463"/>
    </location>
</feature>
<dbReference type="Gene3D" id="1.10.510.10">
    <property type="entry name" value="Transferase(Phosphotransferase) domain 1"/>
    <property type="match status" value="1"/>
</dbReference>
<dbReference type="Proteomes" id="UP001306508">
    <property type="component" value="Unassembled WGS sequence"/>
</dbReference>
<dbReference type="PANTHER" id="PTHR24346">
    <property type="entry name" value="MAP/MICROTUBULE AFFINITY-REGULATING KINASE"/>
    <property type="match status" value="1"/>
</dbReference>
<dbReference type="InterPro" id="IPR008271">
    <property type="entry name" value="Ser/Thr_kinase_AS"/>
</dbReference>
<keyword evidence="16" id="KW-1185">Reference proteome</keyword>
<evidence type="ECO:0000313" key="15">
    <source>
        <dbReference type="EMBL" id="KAK5774161.1"/>
    </source>
</evidence>
<dbReference type="GO" id="GO:0000399">
    <property type="term" value="C:cellular bud neck septin structure"/>
    <property type="evidence" value="ECO:0007669"/>
    <property type="project" value="UniProtKB-ARBA"/>
</dbReference>
<dbReference type="InterPro" id="IPR011009">
    <property type="entry name" value="Kinase-like_dom_sf"/>
</dbReference>
<evidence type="ECO:0000256" key="5">
    <source>
        <dbReference type="ARBA" id="ARBA00022553"/>
    </source>
</evidence>
<protein>
    <recommendedName>
        <fullName evidence="3">non-specific serine/threonine protein kinase</fullName>
        <ecNumber evidence="3">2.7.11.1</ecNumber>
    </recommendedName>
</protein>
<comment type="catalytic activity">
    <reaction evidence="10">
        <text>L-threonyl-[protein] + ATP = O-phospho-L-threonyl-[protein] + ADP + H(+)</text>
        <dbReference type="Rhea" id="RHEA:46608"/>
        <dbReference type="Rhea" id="RHEA-COMP:11060"/>
        <dbReference type="Rhea" id="RHEA-COMP:11605"/>
        <dbReference type="ChEBI" id="CHEBI:15378"/>
        <dbReference type="ChEBI" id="CHEBI:30013"/>
        <dbReference type="ChEBI" id="CHEBI:30616"/>
        <dbReference type="ChEBI" id="CHEBI:61977"/>
        <dbReference type="ChEBI" id="CHEBI:456216"/>
        <dbReference type="EC" id="2.7.11.1"/>
    </reaction>
</comment>
<evidence type="ECO:0000256" key="1">
    <source>
        <dbReference type="ARBA" id="ARBA00004266"/>
    </source>
</evidence>
<dbReference type="EC" id="2.7.11.1" evidence="3"/>
<evidence type="ECO:0000256" key="12">
    <source>
        <dbReference type="PROSITE-ProRule" id="PRU10141"/>
    </source>
</evidence>
<feature type="compositionally biased region" description="Basic and acidic residues" evidence="13">
    <location>
        <begin position="986"/>
        <end position="1019"/>
    </location>
</feature>
<dbReference type="CDD" id="cd12194">
    <property type="entry name" value="Kcc4p_like_C"/>
    <property type="match status" value="1"/>
</dbReference>
<keyword evidence="8" id="KW-0418">Kinase</keyword>
<dbReference type="GO" id="GO:0005940">
    <property type="term" value="C:septin ring"/>
    <property type="evidence" value="ECO:0007669"/>
    <property type="project" value="UniProtKB-ARBA"/>
</dbReference>
<dbReference type="AlphaFoldDB" id="A0AAN8A6S9"/>
<feature type="compositionally biased region" description="Low complexity" evidence="13">
    <location>
        <begin position="395"/>
        <end position="418"/>
    </location>
</feature>
<comment type="catalytic activity">
    <reaction evidence="11">
        <text>L-seryl-[protein] + ATP = O-phospho-L-seryl-[protein] + ADP + H(+)</text>
        <dbReference type="Rhea" id="RHEA:17989"/>
        <dbReference type="Rhea" id="RHEA-COMP:9863"/>
        <dbReference type="Rhea" id="RHEA-COMP:11604"/>
        <dbReference type="ChEBI" id="CHEBI:15378"/>
        <dbReference type="ChEBI" id="CHEBI:29999"/>
        <dbReference type="ChEBI" id="CHEBI:30616"/>
        <dbReference type="ChEBI" id="CHEBI:83421"/>
        <dbReference type="ChEBI" id="CHEBI:456216"/>
        <dbReference type="EC" id="2.7.11.1"/>
    </reaction>
</comment>
<feature type="region of interest" description="Disordered" evidence="13">
    <location>
        <begin position="383"/>
        <end position="526"/>
    </location>
</feature>
<evidence type="ECO:0000256" key="2">
    <source>
        <dbReference type="ARBA" id="ARBA00010791"/>
    </source>
</evidence>
<reference evidence="16" key="1">
    <citation type="submission" date="2023-07" db="EMBL/GenBank/DDBJ databases">
        <title>A draft genome of Kazachstania heterogenica Y-27499.</title>
        <authorList>
            <person name="Donic C."/>
            <person name="Kralova J.S."/>
            <person name="Fidel L."/>
            <person name="Ben-Dor S."/>
            <person name="Jung S."/>
        </authorList>
    </citation>
    <scope>NUCLEOTIDE SEQUENCE [LARGE SCALE GENOMIC DNA]</scope>
    <source>
        <strain evidence="16">Y27499</strain>
    </source>
</reference>
<name>A0AAN8A6S9_9SACH</name>
<evidence type="ECO:0000256" key="4">
    <source>
        <dbReference type="ARBA" id="ARBA00022527"/>
    </source>
</evidence>
<dbReference type="GO" id="GO:0004674">
    <property type="term" value="F:protein serine/threonine kinase activity"/>
    <property type="evidence" value="ECO:0007669"/>
    <property type="project" value="UniProtKB-KW"/>
</dbReference>
<evidence type="ECO:0000256" key="11">
    <source>
        <dbReference type="ARBA" id="ARBA00048679"/>
    </source>
</evidence>
<feature type="compositionally biased region" description="Basic residues" evidence="13">
    <location>
        <begin position="514"/>
        <end position="526"/>
    </location>
</feature>
<feature type="region of interest" description="Disordered" evidence="13">
    <location>
        <begin position="655"/>
        <end position="680"/>
    </location>
</feature>
<dbReference type="Pfam" id="PF16797">
    <property type="entry name" value="Fungal_KA1"/>
    <property type="match status" value="1"/>
</dbReference>
<gene>
    <name evidence="15" type="ORF">RI543_004448</name>
</gene>
<dbReference type="GO" id="GO:0005524">
    <property type="term" value="F:ATP binding"/>
    <property type="evidence" value="ECO:0007669"/>
    <property type="project" value="UniProtKB-UniRule"/>
</dbReference>
<comment type="similarity">
    <text evidence="2">Belongs to the protein kinase superfamily. CAMK Ser/Thr protein kinase family. NIM1 subfamily.</text>
</comment>
<feature type="binding site" evidence="12">
    <location>
        <position position="55"/>
    </location>
    <ligand>
        <name>ATP</name>
        <dbReference type="ChEBI" id="CHEBI:30616"/>
    </ligand>
</feature>
<accession>A0AAN8A6S9</accession>
<feature type="region of interest" description="Disordered" evidence="13">
    <location>
        <begin position="932"/>
        <end position="960"/>
    </location>
</feature>
<dbReference type="EMBL" id="JAWIZZ010000055">
    <property type="protein sequence ID" value="KAK5774161.1"/>
    <property type="molecule type" value="Genomic_DNA"/>
</dbReference>
<evidence type="ECO:0000256" key="13">
    <source>
        <dbReference type="SAM" id="MobiDB-lite"/>
    </source>
</evidence>
<evidence type="ECO:0000256" key="9">
    <source>
        <dbReference type="ARBA" id="ARBA00022840"/>
    </source>
</evidence>